<keyword evidence="3 7" id="KW-0547">Nucleotide-binding</keyword>
<keyword evidence="4 8" id="KW-0418">Kinase</keyword>
<dbReference type="InterPro" id="IPR017583">
    <property type="entry name" value="Tagatose/fructose_Pkinase"/>
</dbReference>
<comment type="similarity">
    <text evidence="1">Belongs to the carbohydrate kinase pfkB family.</text>
</comment>
<comment type="catalytic activity">
    <reaction evidence="6 8">
        <text>beta-D-fructose 1-phosphate + ATP = beta-D-fructose 1,6-bisphosphate + ADP + H(+)</text>
        <dbReference type="Rhea" id="RHEA:14213"/>
        <dbReference type="ChEBI" id="CHEBI:15378"/>
        <dbReference type="ChEBI" id="CHEBI:30616"/>
        <dbReference type="ChEBI" id="CHEBI:32966"/>
        <dbReference type="ChEBI" id="CHEBI:138881"/>
        <dbReference type="ChEBI" id="CHEBI:456216"/>
        <dbReference type="EC" id="2.7.1.56"/>
    </reaction>
</comment>
<evidence type="ECO:0000256" key="8">
    <source>
        <dbReference type="RuleBase" id="RU369061"/>
    </source>
</evidence>
<dbReference type="GO" id="GO:0005988">
    <property type="term" value="P:lactose metabolic process"/>
    <property type="evidence" value="ECO:0007669"/>
    <property type="project" value="UniProtKB-KW"/>
</dbReference>
<dbReference type="GO" id="GO:0016052">
    <property type="term" value="P:carbohydrate catabolic process"/>
    <property type="evidence" value="ECO:0007669"/>
    <property type="project" value="UniProtKB-ARBA"/>
</dbReference>
<organism evidence="10 11">
    <name type="scientific">Anaerosolibacter carboniphilus</name>
    <dbReference type="NCBI Taxonomy" id="1417629"/>
    <lineage>
        <taxon>Bacteria</taxon>
        <taxon>Bacillati</taxon>
        <taxon>Bacillota</taxon>
        <taxon>Clostridia</taxon>
        <taxon>Peptostreptococcales</taxon>
        <taxon>Thermotaleaceae</taxon>
        <taxon>Anaerosolibacter</taxon>
    </lineage>
</organism>
<keyword evidence="2 7" id="KW-0808">Transferase</keyword>
<dbReference type="Pfam" id="PF00294">
    <property type="entry name" value="PfkB"/>
    <property type="match status" value="1"/>
</dbReference>
<gene>
    <name evidence="10" type="ORF">HNQ80_005216</name>
</gene>
<dbReference type="GO" id="GO:0005829">
    <property type="term" value="C:cytosol"/>
    <property type="evidence" value="ECO:0007669"/>
    <property type="project" value="TreeGrafter"/>
</dbReference>
<comment type="catalytic activity">
    <reaction evidence="7">
        <text>D-tagatofuranose 6-phosphate + ATP = D-tagatofuranose 1,6-bisphosphate + ADP + H(+)</text>
        <dbReference type="Rhea" id="RHEA:12420"/>
        <dbReference type="ChEBI" id="CHEBI:15378"/>
        <dbReference type="ChEBI" id="CHEBI:30616"/>
        <dbReference type="ChEBI" id="CHEBI:58694"/>
        <dbReference type="ChEBI" id="CHEBI:58695"/>
        <dbReference type="ChEBI" id="CHEBI:456216"/>
        <dbReference type="EC" id="2.7.1.144"/>
    </reaction>
</comment>
<reference evidence="10 11" key="1">
    <citation type="submission" date="2020-08" db="EMBL/GenBank/DDBJ databases">
        <title>Genomic Encyclopedia of Type Strains, Phase IV (KMG-IV): sequencing the most valuable type-strain genomes for metagenomic binning, comparative biology and taxonomic classification.</title>
        <authorList>
            <person name="Goeker M."/>
        </authorList>
    </citation>
    <scope>NUCLEOTIDE SEQUENCE [LARGE SCALE GENOMIC DNA]</scope>
    <source>
        <strain evidence="10 11">DSM 103526</strain>
    </source>
</reference>
<dbReference type="InterPro" id="IPR029056">
    <property type="entry name" value="Ribokinase-like"/>
</dbReference>
<comment type="function">
    <text evidence="8">Catalyzes the ATP-dependent phosphorylation of fructose-l-phosphate to fructose-l,6-bisphosphate.</text>
</comment>
<name>A0A841L328_9FIRM</name>
<dbReference type="PIRSF" id="PIRSF000535">
    <property type="entry name" value="1PFK/6PFK/LacC"/>
    <property type="match status" value="1"/>
</dbReference>
<comment type="caution">
    <text evidence="10">The sequence shown here is derived from an EMBL/GenBank/DDBJ whole genome shotgun (WGS) entry which is preliminary data.</text>
</comment>
<dbReference type="GO" id="GO:2001059">
    <property type="term" value="P:D-tagatose 6-phosphate catabolic process"/>
    <property type="evidence" value="ECO:0007669"/>
    <property type="project" value="UniProtKB-UniPathway"/>
</dbReference>
<keyword evidence="5 7" id="KW-0067">ATP-binding</keyword>
<evidence type="ECO:0000313" key="10">
    <source>
        <dbReference type="EMBL" id="MBB6219038.1"/>
    </source>
</evidence>
<evidence type="ECO:0000256" key="6">
    <source>
        <dbReference type="ARBA" id="ARBA00047745"/>
    </source>
</evidence>
<sequence>MGDELVIITVTLNPAIDKTMTIDNFQPGKVNRESGVRIDVGGKGINVSKTIQALGGESMAIGIVAGSAGEFIKKELSRMGIEHHFIGIDGETRTNVKIVDSVNGSVTDINENGPFLPMEILKEFESATMDHLTEKSLVVFSGSVPRNVDKDIYRRLIHGAKAKGAKTILDADGELLLEGLKAGPYLVKPNIHELERLFSIQLDSTEKIIAYGRKLFDYGVEHVVVSLGEEGAIFINQEQTVLAKGIKVDVKSTVGAGDAMVAAMAVAMSRGYSLEEIIRWAVATSAANVMTEGTQAPSIDEITRLMKEVAFRQIN</sequence>
<dbReference type="GO" id="GO:0008662">
    <property type="term" value="F:1-phosphofructokinase activity"/>
    <property type="evidence" value="ECO:0007669"/>
    <property type="project" value="UniProtKB-UniRule"/>
</dbReference>
<dbReference type="GO" id="GO:0044281">
    <property type="term" value="P:small molecule metabolic process"/>
    <property type="evidence" value="ECO:0007669"/>
    <property type="project" value="UniProtKB-ARBA"/>
</dbReference>
<dbReference type="SUPFAM" id="SSF53613">
    <property type="entry name" value="Ribokinase-like"/>
    <property type="match status" value="1"/>
</dbReference>
<dbReference type="PROSITE" id="PS00584">
    <property type="entry name" value="PFKB_KINASES_2"/>
    <property type="match status" value="1"/>
</dbReference>
<keyword evidence="11" id="KW-1185">Reference proteome</keyword>
<dbReference type="GO" id="GO:0009024">
    <property type="term" value="F:tagatose-6-phosphate kinase activity"/>
    <property type="evidence" value="ECO:0007669"/>
    <property type="project" value="UniProtKB-EC"/>
</dbReference>
<evidence type="ECO:0000256" key="7">
    <source>
        <dbReference type="PIRNR" id="PIRNR000535"/>
    </source>
</evidence>
<dbReference type="Gene3D" id="3.40.1190.20">
    <property type="match status" value="1"/>
</dbReference>
<evidence type="ECO:0000256" key="1">
    <source>
        <dbReference type="ARBA" id="ARBA00005380"/>
    </source>
</evidence>
<dbReference type="InterPro" id="IPR011611">
    <property type="entry name" value="PfkB_dom"/>
</dbReference>
<dbReference type="InterPro" id="IPR002173">
    <property type="entry name" value="Carboh/pur_kinase_PfkB_CS"/>
</dbReference>
<keyword evidence="7" id="KW-0423">Lactose metabolism</keyword>
<evidence type="ECO:0000256" key="4">
    <source>
        <dbReference type="ARBA" id="ARBA00022777"/>
    </source>
</evidence>
<dbReference type="EC" id="2.7.1.144" evidence="7"/>
<dbReference type="NCBIfam" id="TIGR03168">
    <property type="entry name" value="1-PFK"/>
    <property type="match status" value="1"/>
</dbReference>
<protein>
    <recommendedName>
        <fullName evidence="7">Tagatose-6-phosphate kinase</fullName>
        <ecNumber evidence="7">2.7.1.144</ecNumber>
    </recommendedName>
</protein>
<dbReference type="PANTHER" id="PTHR46566:SF2">
    <property type="entry name" value="ATP-DEPENDENT 6-PHOSPHOFRUCTOKINASE ISOZYME 2"/>
    <property type="match status" value="1"/>
</dbReference>
<accession>A0A841L328</accession>
<evidence type="ECO:0000256" key="5">
    <source>
        <dbReference type="ARBA" id="ARBA00022840"/>
    </source>
</evidence>
<dbReference type="FunFam" id="3.40.1190.20:FF:000001">
    <property type="entry name" value="Phosphofructokinase"/>
    <property type="match status" value="1"/>
</dbReference>
<dbReference type="EMBL" id="JACHEN010000067">
    <property type="protein sequence ID" value="MBB6219038.1"/>
    <property type="molecule type" value="Genomic_DNA"/>
</dbReference>
<comment type="pathway">
    <text evidence="7">Carbohydrate metabolism; D-tagatose 6-phosphate degradation; D-glyceraldehyde 3-phosphate and glycerone phosphate from D-tagatose 6-phosphate: step 1/2.</text>
</comment>
<dbReference type="UniPathway" id="UPA00704">
    <property type="reaction ID" value="UER00715"/>
</dbReference>
<proteinExistence type="inferred from homology"/>
<evidence type="ECO:0000256" key="2">
    <source>
        <dbReference type="ARBA" id="ARBA00022679"/>
    </source>
</evidence>
<dbReference type="AlphaFoldDB" id="A0A841L328"/>
<dbReference type="CDD" id="cd01164">
    <property type="entry name" value="FruK_PfkB_like"/>
    <property type="match status" value="1"/>
</dbReference>
<dbReference type="Proteomes" id="UP000579281">
    <property type="component" value="Unassembled WGS sequence"/>
</dbReference>
<feature type="domain" description="Carbohydrate kinase PfkB" evidence="9">
    <location>
        <begin position="11"/>
        <end position="298"/>
    </location>
</feature>
<evidence type="ECO:0000259" key="9">
    <source>
        <dbReference type="Pfam" id="PF00294"/>
    </source>
</evidence>
<dbReference type="GO" id="GO:0005524">
    <property type="term" value="F:ATP binding"/>
    <property type="evidence" value="ECO:0007669"/>
    <property type="project" value="UniProtKB-UniRule"/>
</dbReference>
<dbReference type="PANTHER" id="PTHR46566">
    <property type="entry name" value="1-PHOSPHOFRUCTOKINASE-RELATED"/>
    <property type="match status" value="1"/>
</dbReference>
<dbReference type="InterPro" id="IPR022463">
    <property type="entry name" value="1-PFruKinase"/>
</dbReference>
<evidence type="ECO:0000313" key="11">
    <source>
        <dbReference type="Proteomes" id="UP000579281"/>
    </source>
</evidence>
<comment type="similarity">
    <text evidence="7">Belongs to the carbohydrate kinase PfkB family. LacC subfamily.</text>
</comment>
<evidence type="ECO:0000256" key="3">
    <source>
        <dbReference type="ARBA" id="ARBA00022741"/>
    </source>
</evidence>
<dbReference type="NCBIfam" id="TIGR03828">
    <property type="entry name" value="pfkB"/>
    <property type="match status" value="1"/>
</dbReference>